<feature type="repeat" description="RCC1" evidence="2">
    <location>
        <begin position="298"/>
        <end position="347"/>
    </location>
</feature>
<evidence type="ECO:0000256" key="2">
    <source>
        <dbReference type="PROSITE-ProRule" id="PRU00235"/>
    </source>
</evidence>
<keyword evidence="1" id="KW-0677">Repeat</keyword>
<sequence length="405" mass="43310">MSSPTPIIYSAGSNARGQLASGNFDDLHSFDICQFASEDLTNNIQEIVSISGGANHTVVLLRTQSLVELWGCGDGSKGQLGPSYLQNVLEESAKSRLQLLDIPGQHSALRNASPRLVAAAWETTYIIFTASNGNDVLVSLGANDYGDLGVGAISNSINMISFASIFSPLDLVRLRIEDLATGPHHIIVYLLATLSDGSERRVVAGWGAARHGQLGEVNASDGKVHPIQATPRLILDLGEMDHVTSIGVGNQHSVILLRSGRIHTFGSDRNNQLAGVQSLVNIQKVVCTWNNTYAVRADQILSVGNNAKGQLGRFTLDSNLPAAIRLSGGEVKNIACGSEHVLVWLETDDGSEVWGWGWNEHGNIGIGSTDDVMFPVKIWPISKSVSDQVVGIWAGCGTSWIAVRK</sequence>
<dbReference type="InterPro" id="IPR009091">
    <property type="entry name" value="RCC1/BLIP-II"/>
</dbReference>
<dbReference type="Gene3D" id="2.130.10.30">
    <property type="entry name" value="Regulator of chromosome condensation 1/beta-lactamase-inhibitor protein II"/>
    <property type="match status" value="2"/>
</dbReference>
<dbReference type="PROSITE" id="PS50012">
    <property type="entry name" value="RCC1_3"/>
    <property type="match status" value="3"/>
</dbReference>
<dbReference type="PANTHER" id="PTHR22870:SF466">
    <property type="entry name" value="ANKYRIN REPEAT-CONTAINING PROTEIN"/>
    <property type="match status" value="1"/>
</dbReference>
<protein>
    <submittedName>
        <fullName evidence="3">RCC1/BLIP-II</fullName>
    </submittedName>
</protein>
<feature type="repeat" description="RCC1" evidence="2">
    <location>
        <begin position="201"/>
        <end position="259"/>
    </location>
</feature>
<evidence type="ECO:0000256" key="1">
    <source>
        <dbReference type="ARBA" id="ARBA00022737"/>
    </source>
</evidence>
<evidence type="ECO:0000313" key="4">
    <source>
        <dbReference type="Proteomes" id="UP000807025"/>
    </source>
</evidence>
<feature type="repeat" description="RCC1" evidence="2">
    <location>
        <begin position="351"/>
        <end position="405"/>
    </location>
</feature>
<dbReference type="PRINTS" id="PR00633">
    <property type="entry name" value="RCCNDNSATION"/>
</dbReference>
<reference evidence="3" key="1">
    <citation type="submission" date="2020-11" db="EMBL/GenBank/DDBJ databases">
        <authorList>
            <consortium name="DOE Joint Genome Institute"/>
            <person name="Ahrendt S."/>
            <person name="Riley R."/>
            <person name="Andreopoulos W."/>
            <person name="Labutti K."/>
            <person name="Pangilinan J."/>
            <person name="Ruiz-Duenas F.J."/>
            <person name="Barrasa J.M."/>
            <person name="Sanchez-Garcia M."/>
            <person name="Camarero S."/>
            <person name="Miyauchi S."/>
            <person name="Serrano A."/>
            <person name="Linde D."/>
            <person name="Babiker R."/>
            <person name="Drula E."/>
            <person name="Ayuso-Fernandez I."/>
            <person name="Pacheco R."/>
            <person name="Padilla G."/>
            <person name="Ferreira P."/>
            <person name="Barriuso J."/>
            <person name="Kellner H."/>
            <person name="Castanera R."/>
            <person name="Alfaro M."/>
            <person name="Ramirez L."/>
            <person name="Pisabarro A.G."/>
            <person name="Kuo A."/>
            <person name="Tritt A."/>
            <person name="Lipzen A."/>
            <person name="He G."/>
            <person name="Yan M."/>
            <person name="Ng V."/>
            <person name="Cullen D."/>
            <person name="Martin F."/>
            <person name="Rosso M.-N."/>
            <person name="Henrissat B."/>
            <person name="Hibbett D."/>
            <person name="Martinez A.T."/>
            <person name="Grigoriev I.V."/>
        </authorList>
    </citation>
    <scope>NUCLEOTIDE SEQUENCE</scope>
    <source>
        <strain evidence="3">ATCC 90797</strain>
    </source>
</reference>
<dbReference type="Pfam" id="PF00415">
    <property type="entry name" value="RCC1"/>
    <property type="match status" value="2"/>
</dbReference>
<accession>A0A9P5ZLS3</accession>
<dbReference type="PANTHER" id="PTHR22870">
    <property type="entry name" value="REGULATOR OF CHROMOSOME CONDENSATION"/>
    <property type="match status" value="1"/>
</dbReference>
<proteinExistence type="predicted"/>
<evidence type="ECO:0000313" key="3">
    <source>
        <dbReference type="EMBL" id="KAF9488654.1"/>
    </source>
</evidence>
<dbReference type="InterPro" id="IPR051210">
    <property type="entry name" value="Ub_ligase/GEF_domain"/>
</dbReference>
<dbReference type="SUPFAM" id="SSF50985">
    <property type="entry name" value="RCC1/BLIP-II"/>
    <property type="match status" value="1"/>
</dbReference>
<dbReference type="AlphaFoldDB" id="A0A9P5ZLS3"/>
<gene>
    <name evidence="3" type="ORF">BDN71DRAFT_1457026</name>
</gene>
<comment type="caution">
    <text evidence="3">The sequence shown here is derived from an EMBL/GenBank/DDBJ whole genome shotgun (WGS) entry which is preliminary data.</text>
</comment>
<organism evidence="3 4">
    <name type="scientific">Pleurotus eryngii</name>
    <name type="common">Boletus of the steppes</name>
    <dbReference type="NCBI Taxonomy" id="5323"/>
    <lineage>
        <taxon>Eukaryota</taxon>
        <taxon>Fungi</taxon>
        <taxon>Dikarya</taxon>
        <taxon>Basidiomycota</taxon>
        <taxon>Agaricomycotina</taxon>
        <taxon>Agaricomycetes</taxon>
        <taxon>Agaricomycetidae</taxon>
        <taxon>Agaricales</taxon>
        <taxon>Pleurotineae</taxon>
        <taxon>Pleurotaceae</taxon>
        <taxon>Pleurotus</taxon>
    </lineage>
</organism>
<name>A0A9P5ZLS3_PLEER</name>
<dbReference type="EMBL" id="MU154703">
    <property type="protein sequence ID" value="KAF9488654.1"/>
    <property type="molecule type" value="Genomic_DNA"/>
</dbReference>
<dbReference type="Pfam" id="PF13540">
    <property type="entry name" value="RCC1_2"/>
    <property type="match status" value="2"/>
</dbReference>
<dbReference type="Proteomes" id="UP000807025">
    <property type="component" value="Unassembled WGS sequence"/>
</dbReference>
<dbReference type="InterPro" id="IPR000408">
    <property type="entry name" value="Reg_chr_condens"/>
</dbReference>
<keyword evidence="4" id="KW-1185">Reference proteome</keyword>
<dbReference type="OrthoDB" id="5370059at2759"/>